<keyword evidence="7 9" id="KW-0472">Membrane</keyword>
<dbReference type="OrthoDB" id="414175at2759"/>
<dbReference type="PANTHER" id="PTHR10811">
    <property type="entry name" value="FRINGE-RELATED"/>
    <property type="match status" value="1"/>
</dbReference>
<name>W3XNN4_PESFW</name>
<evidence type="ECO:0000256" key="6">
    <source>
        <dbReference type="ARBA" id="ARBA00022989"/>
    </source>
</evidence>
<dbReference type="KEGG" id="pfy:PFICI_00699"/>
<dbReference type="InParanoid" id="W3XNN4"/>
<keyword evidence="4 9" id="KW-0812">Transmembrane</keyword>
<dbReference type="OMA" id="RDASTQW"/>
<dbReference type="eggNOG" id="KOG2246">
    <property type="taxonomic scope" value="Eukaryota"/>
</dbReference>
<proteinExistence type="predicted"/>
<evidence type="ECO:0000256" key="1">
    <source>
        <dbReference type="ARBA" id="ARBA00004606"/>
    </source>
</evidence>
<comment type="subcellular location">
    <subcellularLocation>
        <location evidence="8">Endomembrane system</location>
        <topology evidence="8">Single-pass membrane protein</topology>
    </subcellularLocation>
    <subcellularLocation>
        <location evidence="1">Membrane</location>
        <topology evidence="1">Single-pass type II membrane protein</topology>
    </subcellularLocation>
</comment>
<dbReference type="GeneID" id="19265712"/>
<dbReference type="EMBL" id="KI912109">
    <property type="protein sequence ID" value="ETS86871.1"/>
    <property type="molecule type" value="Genomic_DNA"/>
</dbReference>
<reference evidence="12" key="1">
    <citation type="journal article" date="2015" name="BMC Genomics">
        <title>Genomic and transcriptomic analysis of the endophytic fungus Pestalotiopsis fici reveals its lifestyle and high potential for synthesis of natural products.</title>
        <authorList>
            <person name="Wang X."/>
            <person name="Zhang X."/>
            <person name="Liu L."/>
            <person name="Xiang M."/>
            <person name="Wang W."/>
            <person name="Sun X."/>
            <person name="Che Y."/>
            <person name="Guo L."/>
            <person name="Liu G."/>
            <person name="Guo L."/>
            <person name="Wang C."/>
            <person name="Yin W.B."/>
            <person name="Stadler M."/>
            <person name="Zhang X."/>
            <person name="Liu X."/>
        </authorList>
    </citation>
    <scope>NUCLEOTIDE SEQUENCE [LARGE SCALE GENOMIC DNA]</scope>
    <source>
        <strain evidence="12">W106-1 / CGMCC3.15140</strain>
    </source>
</reference>
<dbReference type="Pfam" id="PF02434">
    <property type="entry name" value="Fringe"/>
    <property type="match status" value="1"/>
</dbReference>
<keyword evidence="6 9" id="KW-1133">Transmembrane helix</keyword>
<evidence type="ECO:0000256" key="8">
    <source>
        <dbReference type="ARBA" id="ARBA00037847"/>
    </source>
</evidence>
<feature type="domain" description="Fringe-like glycosyltransferase" evidence="10">
    <location>
        <begin position="179"/>
        <end position="347"/>
    </location>
</feature>
<dbReference type="GO" id="GO:0012505">
    <property type="term" value="C:endomembrane system"/>
    <property type="evidence" value="ECO:0007669"/>
    <property type="project" value="UniProtKB-SubCell"/>
</dbReference>
<evidence type="ECO:0000259" key="10">
    <source>
        <dbReference type="Pfam" id="PF02434"/>
    </source>
</evidence>
<dbReference type="RefSeq" id="XP_007827471.1">
    <property type="nucleotide sequence ID" value="XM_007829280.1"/>
</dbReference>
<evidence type="ECO:0000256" key="4">
    <source>
        <dbReference type="ARBA" id="ARBA00022692"/>
    </source>
</evidence>
<keyword evidence="2" id="KW-0328">Glycosyltransferase</keyword>
<feature type="transmembrane region" description="Helical" evidence="9">
    <location>
        <begin position="21"/>
        <end position="39"/>
    </location>
</feature>
<keyword evidence="3" id="KW-0808">Transferase</keyword>
<dbReference type="AlphaFoldDB" id="W3XNN4"/>
<protein>
    <recommendedName>
        <fullName evidence="10">Fringe-like glycosyltransferase domain-containing protein</fullName>
    </recommendedName>
</protein>
<evidence type="ECO:0000313" key="12">
    <source>
        <dbReference type="Proteomes" id="UP000030651"/>
    </source>
</evidence>
<evidence type="ECO:0000256" key="3">
    <source>
        <dbReference type="ARBA" id="ARBA00022679"/>
    </source>
</evidence>
<evidence type="ECO:0000256" key="5">
    <source>
        <dbReference type="ARBA" id="ARBA00022968"/>
    </source>
</evidence>
<dbReference type="GO" id="GO:0016020">
    <property type="term" value="C:membrane"/>
    <property type="evidence" value="ECO:0007669"/>
    <property type="project" value="UniProtKB-SubCell"/>
</dbReference>
<keyword evidence="12" id="KW-1185">Reference proteome</keyword>
<dbReference type="Gene3D" id="3.90.550.50">
    <property type="match status" value="1"/>
</dbReference>
<sequence>MTLPGVSALNALSSAGAQRRWARVTGVFFLTLVIWQLFLSSRADTSLLPPARQRVFKDDGAALGFVRRANARASLELSDSIKYTRRCIKPTTDTVSQRRTVVDSPEPLLDQPRLVNLQDSGKMDQVLGECVPISLSVSDAYPKQEKFSHLIFGMATTYGRLRDSLESIAHWSSGRDSKLIVIVQDWVDNVYQVIQLHKTYRERGVHAIFIEPIDKSHTTSQSHFAVLTKMVQESDPETSWFGLLDDDTFYPHLKPLSDALGALDHTKDLFVGTLSEDFIAVRNFGIQAYGGAGAYMSANLARKLGHPEQANQCLQEFTPDFGDIIIRDCVFHHSNARLTTLPGLYQHDLLGDMRGFFESGVEPINLHHWKNWYQAPVVAMSAATEFCGSCFLQRWLFGSNTLLSNGFSITLYPDGLDSIDLNKMERTWNQVYPDEDPHYEWVLGALRESVPNDQRISYFLRDTEVYNGTMRQLYLRERIEDSDLADEVIELIWRR</sequence>
<accession>W3XNN4</accession>
<evidence type="ECO:0000313" key="11">
    <source>
        <dbReference type="EMBL" id="ETS86871.1"/>
    </source>
</evidence>
<dbReference type="HOGENOM" id="CLU_024640_0_1_1"/>
<keyword evidence="5" id="KW-0735">Signal-anchor</keyword>
<dbReference type="Proteomes" id="UP000030651">
    <property type="component" value="Unassembled WGS sequence"/>
</dbReference>
<gene>
    <name evidence="11" type="ORF">PFICI_00699</name>
</gene>
<organism evidence="11 12">
    <name type="scientific">Pestalotiopsis fici (strain W106-1 / CGMCC3.15140)</name>
    <dbReference type="NCBI Taxonomy" id="1229662"/>
    <lineage>
        <taxon>Eukaryota</taxon>
        <taxon>Fungi</taxon>
        <taxon>Dikarya</taxon>
        <taxon>Ascomycota</taxon>
        <taxon>Pezizomycotina</taxon>
        <taxon>Sordariomycetes</taxon>
        <taxon>Xylariomycetidae</taxon>
        <taxon>Amphisphaeriales</taxon>
        <taxon>Sporocadaceae</taxon>
        <taxon>Pestalotiopsis</taxon>
    </lineage>
</organism>
<evidence type="ECO:0000256" key="7">
    <source>
        <dbReference type="ARBA" id="ARBA00023136"/>
    </source>
</evidence>
<dbReference type="InterPro" id="IPR003378">
    <property type="entry name" value="Fringe-like_glycosylTrfase"/>
</dbReference>
<dbReference type="GO" id="GO:0016757">
    <property type="term" value="F:glycosyltransferase activity"/>
    <property type="evidence" value="ECO:0007669"/>
    <property type="project" value="UniProtKB-KW"/>
</dbReference>
<evidence type="ECO:0000256" key="9">
    <source>
        <dbReference type="SAM" id="Phobius"/>
    </source>
</evidence>
<evidence type="ECO:0000256" key="2">
    <source>
        <dbReference type="ARBA" id="ARBA00022676"/>
    </source>
</evidence>